<protein>
    <submittedName>
        <fullName evidence="2">Uncharacterized protein</fullName>
    </submittedName>
</protein>
<evidence type="ECO:0000313" key="2">
    <source>
        <dbReference type="EMBL" id="KAJ7611753.1"/>
    </source>
</evidence>
<evidence type="ECO:0000256" key="1">
    <source>
        <dbReference type="SAM" id="MobiDB-lite"/>
    </source>
</evidence>
<dbReference type="Proteomes" id="UP001221142">
    <property type="component" value="Unassembled WGS sequence"/>
</dbReference>
<reference evidence="2" key="1">
    <citation type="submission" date="2023-03" db="EMBL/GenBank/DDBJ databases">
        <title>Massive genome expansion in bonnet fungi (Mycena s.s.) driven by repeated elements and novel gene families across ecological guilds.</title>
        <authorList>
            <consortium name="Lawrence Berkeley National Laboratory"/>
            <person name="Harder C.B."/>
            <person name="Miyauchi S."/>
            <person name="Viragh M."/>
            <person name="Kuo A."/>
            <person name="Thoen E."/>
            <person name="Andreopoulos B."/>
            <person name="Lu D."/>
            <person name="Skrede I."/>
            <person name="Drula E."/>
            <person name="Henrissat B."/>
            <person name="Morin E."/>
            <person name="Kohler A."/>
            <person name="Barry K."/>
            <person name="LaButti K."/>
            <person name="Morin E."/>
            <person name="Salamov A."/>
            <person name="Lipzen A."/>
            <person name="Mereny Z."/>
            <person name="Hegedus B."/>
            <person name="Baldrian P."/>
            <person name="Stursova M."/>
            <person name="Weitz H."/>
            <person name="Taylor A."/>
            <person name="Grigoriev I.V."/>
            <person name="Nagy L.G."/>
            <person name="Martin F."/>
            <person name="Kauserud H."/>
        </authorList>
    </citation>
    <scope>NUCLEOTIDE SEQUENCE</scope>
    <source>
        <strain evidence="2">9284</strain>
    </source>
</reference>
<accession>A0AAD7B6Z4</accession>
<sequence>MSIPAACILEAAGRAWGSQNPVSDDRMRNKFEWAWGLERGTFDHHVSSFVDAELLDIFLDENLVLVAERDLIKDIYRGIGTQPWSFCSKKRVMIQKVYNDRESFEYLVLPVDPCNGVALRTIISPIPPHLILSYTTDKILRRAGNYGRWHSSLVDSLERAPESGVIFELNPGVFSDLQFMHKRWALTSVPPRFLGLEVIGSWEHPMLDSEDDSDKETGSSTMEWDPTFSDEPQRRLREDELQQDPVIVWPRAAEDDDAISWDSHITGVEDPDEYAKASMARGDYSEDQAWLKGVENWADNASVVDDERVLLNDADIEAVKDYHEEQSRAASSVDLEKPDYYRLWRFSERAPEP</sequence>
<keyword evidence="3" id="KW-1185">Reference proteome</keyword>
<organism evidence="2 3">
    <name type="scientific">Roridomyces roridus</name>
    <dbReference type="NCBI Taxonomy" id="1738132"/>
    <lineage>
        <taxon>Eukaryota</taxon>
        <taxon>Fungi</taxon>
        <taxon>Dikarya</taxon>
        <taxon>Basidiomycota</taxon>
        <taxon>Agaricomycotina</taxon>
        <taxon>Agaricomycetes</taxon>
        <taxon>Agaricomycetidae</taxon>
        <taxon>Agaricales</taxon>
        <taxon>Marasmiineae</taxon>
        <taxon>Mycenaceae</taxon>
        <taxon>Roridomyces</taxon>
    </lineage>
</organism>
<dbReference type="EMBL" id="JARKIF010000032">
    <property type="protein sequence ID" value="KAJ7611753.1"/>
    <property type="molecule type" value="Genomic_DNA"/>
</dbReference>
<feature type="region of interest" description="Disordered" evidence="1">
    <location>
        <begin position="205"/>
        <end position="240"/>
    </location>
</feature>
<dbReference type="AlphaFoldDB" id="A0AAD7B6Z4"/>
<feature type="compositionally biased region" description="Basic and acidic residues" evidence="1">
    <location>
        <begin position="231"/>
        <end position="240"/>
    </location>
</feature>
<comment type="caution">
    <text evidence="2">The sequence shown here is derived from an EMBL/GenBank/DDBJ whole genome shotgun (WGS) entry which is preliminary data.</text>
</comment>
<evidence type="ECO:0000313" key="3">
    <source>
        <dbReference type="Proteomes" id="UP001221142"/>
    </source>
</evidence>
<gene>
    <name evidence="2" type="ORF">FB45DRAFT_940911</name>
</gene>
<proteinExistence type="predicted"/>
<name>A0AAD7B6Z4_9AGAR</name>